<accession>A0A645DVP5</accession>
<proteinExistence type="predicted"/>
<dbReference type="EMBL" id="VSSQ01040210">
    <property type="protein sequence ID" value="MPM93406.1"/>
    <property type="molecule type" value="Genomic_DNA"/>
</dbReference>
<comment type="caution">
    <text evidence="1">The sequence shown here is derived from an EMBL/GenBank/DDBJ whole genome shotgun (WGS) entry which is preliminary data.</text>
</comment>
<sequence length="128" mass="13075">MDDALDPERSQPLICGGVQQVALDRFQPSAILPRRPGEVVGHAAAVGGHYAVSPPEQVEAHIVADESAASCHKDLHNAHAPLSGAASSLSTASSSNSVPVLMSAGSVYSSLLWLMPPALGTKIITAGT</sequence>
<protein>
    <submittedName>
        <fullName evidence="1">Uncharacterized protein</fullName>
    </submittedName>
</protein>
<name>A0A645DVP5_9ZZZZ</name>
<reference evidence="1" key="1">
    <citation type="submission" date="2019-08" db="EMBL/GenBank/DDBJ databases">
        <authorList>
            <person name="Kucharzyk K."/>
            <person name="Murdoch R.W."/>
            <person name="Higgins S."/>
            <person name="Loffler F."/>
        </authorList>
    </citation>
    <scope>NUCLEOTIDE SEQUENCE</scope>
</reference>
<evidence type="ECO:0000313" key="1">
    <source>
        <dbReference type="EMBL" id="MPM93406.1"/>
    </source>
</evidence>
<dbReference type="AlphaFoldDB" id="A0A645DVP5"/>
<organism evidence="1">
    <name type="scientific">bioreactor metagenome</name>
    <dbReference type="NCBI Taxonomy" id="1076179"/>
    <lineage>
        <taxon>unclassified sequences</taxon>
        <taxon>metagenomes</taxon>
        <taxon>ecological metagenomes</taxon>
    </lineage>
</organism>
<gene>
    <name evidence="1" type="ORF">SDC9_140543</name>
</gene>